<evidence type="ECO:0000256" key="14">
    <source>
        <dbReference type="ARBA" id="ARBA00023288"/>
    </source>
</evidence>
<protein>
    <recommendedName>
        <fullName evidence="5">small monomeric GTPase</fullName>
        <ecNumber evidence="5">3.6.5.2</ecNumber>
    </recommendedName>
</protein>
<dbReference type="Pfam" id="PF00071">
    <property type="entry name" value="Ras"/>
    <property type="match status" value="1"/>
</dbReference>
<evidence type="ECO:0000256" key="19">
    <source>
        <dbReference type="SAM" id="MobiDB-lite"/>
    </source>
</evidence>
<evidence type="ECO:0000256" key="18">
    <source>
        <dbReference type="PROSITE-ProRule" id="PRU00649"/>
    </source>
</evidence>
<evidence type="ECO:0000256" key="15">
    <source>
        <dbReference type="ARBA" id="ARBA00023289"/>
    </source>
</evidence>
<dbReference type="PANTHER" id="PTHR47981:SF9">
    <property type="entry name" value="RAS-RELATED PROTEIN RAB-9A"/>
    <property type="match status" value="1"/>
</dbReference>
<dbReference type="InterPro" id="IPR036575">
    <property type="entry name" value="TFIIS_cen_dom_sf"/>
</dbReference>
<evidence type="ECO:0000256" key="4">
    <source>
        <dbReference type="ARBA" id="ARBA00006270"/>
    </source>
</evidence>
<comment type="catalytic activity">
    <reaction evidence="17">
        <text>GTP + H2O = GDP + phosphate + H(+)</text>
        <dbReference type="Rhea" id="RHEA:19669"/>
        <dbReference type="ChEBI" id="CHEBI:15377"/>
        <dbReference type="ChEBI" id="CHEBI:15378"/>
        <dbReference type="ChEBI" id="CHEBI:37565"/>
        <dbReference type="ChEBI" id="CHEBI:43474"/>
        <dbReference type="ChEBI" id="CHEBI:58189"/>
        <dbReference type="EC" id="3.6.5.2"/>
    </reaction>
    <physiologicalReaction direction="left-to-right" evidence="17">
        <dbReference type="Rhea" id="RHEA:19670"/>
    </physiologicalReaction>
</comment>
<dbReference type="GO" id="GO:0030670">
    <property type="term" value="C:phagocytic vesicle membrane"/>
    <property type="evidence" value="ECO:0007669"/>
    <property type="project" value="UniProtKB-SubCell"/>
</dbReference>
<name>A0A6G1PDV3_CHAAH</name>
<evidence type="ECO:0000256" key="16">
    <source>
        <dbReference type="ARBA" id="ARBA00023329"/>
    </source>
</evidence>
<keyword evidence="8" id="KW-0597">Phosphoprotein</keyword>
<evidence type="ECO:0000256" key="17">
    <source>
        <dbReference type="ARBA" id="ARBA00047660"/>
    </source>
</evidence>
<dbReference type="GO" id="GO:0032482">
    <property type="term" value="P:Rab protein signal transduction"/>
    <property type="evidence" value="ECO:0007669"/>
    <property type="project" value="InterPro"/>
</dbReference>
<sequence>MDTKEIVHCTLQIEKSIVDRSYGNILTLLGDLDKSNVTAEQLETTDIVKVLYRLLKTCSDDTAKKTTKSLLSKWKRQYSKETRGVKCTESKEAELSDRVSLHHEAADVGASMQGDSHPAPAPTPDTTGEKVAAEQQASSFVAKSGLQTLTSTASSDVSSVRTKCVQLLRAALHPESPDQGRAGELAGYIEQHIHELHSSSQVKYKACVRSKVANLRNPKNGHLHQGLLSGSLSPETFARMSAEEMASTELRQLREQYTSQGVSERQLPRATDGTQTQMIRCKRCGGSDCRVTQVSRGALFLPAWLNLELWHRPFAQTSETTFAATMSKSSLLKVILLGDGGIGKSSLMNRYVTNKFDSHLFHTIGVEFLNKELEVDGHRVTLQIWDTAGQERFRSLRTPFYRGSDCCLLTFSLDDGQSFRNLSNWKKEFMYYADVKDPDDFPFVVLGNKLDVPERQVSGEDARQWCRENGGHPYFETSAKDATNVASAFEEAVRRILALDHRADHLIHTDTVNLQKKSQPERTCC</sequence>
<dbReference type="Proteomes" id="UP000503349">
    <property type="component" value="Chromosome 4"/>
</dbReference>
<dbReference type="InterPro" id="IPR027417">
    <property type="entry name" value="P-loop_NTPase"/>
</dbReference>
<dbReference type="Pfam" id="PF07500">
    <property type="entry name" value="TFIIS_M"/>
    <property type="match status" value="1"/>
</dbReference>
<dbReference type="Gene3D" id="2.20.25.10">
    <property type="match status" value="1"/>
</dbReference>
<dbReference type="InterPro" id="IPR017923">
    <property type="entry name" value="TFIIS_N"/>
</dbReference>
<comment type="cofactor">
    <cofactor evidence="1">
        <name>Mg(2+)</name>
        <dbReference type="ChEBI" id="CHEBI:18420"/>
    </cofactor>
</comment>
<dbReference type="GO" id="GO:0005525">
    <property type="term" value="F:GTP binding"/>
    <property type="evidence" value="ECO:0007669"/>
    <property type="project" value="UniProtKB-KW"/>
</dbReference>
<dbReference type="GO" id="GO:0005886">
    <property type="term" value="C:plasma membrane"/>
    <property type="evidence" value="ECO:0007669"/>
    <property type="project" value="UniProtKB-SubCell"/>
</dbReference>
<keyword evidence="10" id="KW-0378">Hydrolase</keyword>
<keyword evidence="7" id="KW-1003">Cell membrane</keyword>
<dbReference type="SUPFAM" id="SSF52540">
    <property type="entry name" value="P-loop containing nucleoside triphosphate hydrolases"/>
    <property type="match status" value="1"/>
</dbReference>
<dbReference type="InterPro" id="IPR001806">
    <property type="entry name" value="Small_GTPase"/>
</dbReference>
<dbReference type="InterPro" id="IPR003618">
    <property type="entry name" value="TFIIS_cen_dom"/>
</dbReference>
<dbReference type="Gene3D" id="1.20.930.10">
    <property type="entry name" value="Conserved domain common to transcription factors TFIIS, elongin A, CRSP70"/>
    <property type="match status" value="1"/>
</dbReference>
<gene>
    <name evidence="22" type="ORF">EXN66_Car004163</name>
</gene>
<dbReference type="InterPro" id="IPR035441">
    <property type="entry name" value="TFIIS/LEDGF_dom_sf"/>
</dbReference>
<dbReference type="PRINTS" id="PR00449">
    <property type="entry name" value="RASTRNSFRMNG"/>
</dbReference>
<keyword evidence="9" id="KW-0547">Nucleotide-binding</keyword>
<comment type="subcellular location">
    <subcellularLocation>
        <location evidence="2">Cell membrane</location>
        <topology evidence="2">Lipid-anchor</topology>
        <orientation evidence="2">Cytoplasmic side</orientation>
    </subcellularLocation>
    <subcellularLocation>
        <location evidence="3">Cytoplasmic vesicle</location>
        <location evidence="3">Phagosome membrane</location>
        <topology evidence="3">Lipid-anchor</topology>
        <orientation evidence="3">Cytoplasmic side</orientation>
    </subcellularLocation>
    <subcellularLocation>
        <location evidence="18">Nucleus</location>
    </subcellularLocation>
</comment>
<feature type="region of interest" description="Disordered" evidence="19">
    <location>
        <begin position="109"/>
        <end position="129"/>
    </location>
</feature>
<accession>A0A6G1PDV3</accession>
<dbReference type="InterPro" id="IPR005225">
    <property type="entry name" value="Small_GTP-bd"/>
</dbReference>
<keyword evidence="23" id="KW-1185">Reference proteome</keyword>
<dbReference type="PROSITE" id="PS51420">
    <property type="entry name" value="RHO"/>
    <property type="match status" value="1"/>
</dbReference>
<evidence type="ECO:0000256" key="13">
    <source>
        <dbReference type="ARBA" id="ARBA00023136"/>
    </source>
</evidence>
<dbReference type="Gene3D" id="3.40.50.300">
    <property type="entry name" value="P-loop containing nucleotide triphosphate hydrolases"/>
    <property type="match status" value="1"/>
</dbReference>
<dbReference type="SMART" id="SM00176">
    <property type="entry name" value="RAN"/>
    <property type="match status" value="1"/>
</dbReference>
<keyword evidence="16" id="KW-0968">Cytoplasmic vesicle</keyword>
<dbReference type="FunFam" id="3.40.50.300:FF:000360">
    <property type="entry name" value="RAB9B, member RAS oncogene family"/>
    <property type="match status" value="1"/>
</dbReference>
<dbReference type="GO" id="GO:0042147">
    <property type="term" value="P:retrograde transport, endosome to Golgi"/>
    <property type="evidence" value="ECO:0007669"/>
    <property type="project" value="TreeGrafter"/>
</dbReference>
<dbReference type="PROSITE" id="PS51319">
    <property type="entry name" value="TFIIS_N"/>
    <property type="match status" value="1"/>
</dbReference>
<evidence type="ECO:0000256" key="7">
    <source>
        <dbReference type="ARBA" id="ARBA00022475"/>
    </source>
</evidence>
<evidence type="ECO:0000256" key="1">
    <source>
        <dbReference type="ARBA" id="ARBA00001946"/>
    </source>
</evidence>
<evidence type="ECO:0000313" key="23">
    <source>
        <dbReference type="Proteomes" id="UP000503349"/>
    </source>
</evidence>
<dbReference type="GO" id="GO:0015031">
    <property type="term" value="P:protein transport"/>
    <property type="evidence" value="ECO:0007669"/>
    <property type="project" value="UniProtKB-KW"/>
</dbReference>
<evidence type="ECO:0000256" key="3">
    <source>
        <dbReference type="ARBA" id="ARBA00004616"/>
    </source>
</evidence>
<reference evidence="22 23" key="1">
    <citation type="submission" date="2019-02" db="EMBL/GenBank/DDBJ databases">
        <title>Opniocepnalus argus genome.</title>
        <authorList>
            <person name="Zhou C."/>
            <person name="Xiao S."/>
        </authorList>
    </citation>
    <scope>NUCLEOTIDE SEQUENCE [LARGE SCALE GENOMIC DNA]</scope>
    <source>
        <strain evidence="22">OARG1902GOOAL</strain>
        <tissue evidence="22">Muscle</tissue>
    </source>
</reference>
<reference evidence="23" key="2">
    <citation type="submission" date="2019-02" db="EMBL/GenBank/DDBJ databases">
        <title>Opniocepnalus argus Var Kimnra genome.</title>
        <authorList>
            <person name="Zhou C."/>
            <person name="Xiao S."/>
        </authorList>
    </citation>
    <scope>NUCLEOTIDE SEQUENCE [LARGE SCALE GENOMIC DNA]</scope>
</reference>
<evidence type="ECO:0000256" key="12">
    <source>
        <dbReference type="ARBA" id="ARBA00023134"/>
    </source>
</evidence>
<dbReference type="Gene3D" id="1.10.472.30">
    <property type="entry name" value="Transcription elongation factor S-II, central domain"/>
    <property type="match status" value="1"/>
</dbReference>
<evidence type="ECO:0000256" key="11">
    <source>
        <dbReference type="ARBA" id="ARBA00022927"/>
    </source>
</evidence>
<evidence type="ECO:0000259" key="21">
    <source>
        <dbReference type="PROSITE" id="PS51321"/>
    </source>
</evidence>
<dbReference type="GO" id="GO:0005634">
    <property type="term" value="C:nucleus"/>
    <property type="evidence" value="ECO:0007669"/>
    <property type="project" value="UniProtKB-SubCell"/>
</dbReference>
<keyword evidence="14" id="KW-0449">Lipoprotein</keyword>
<dbReference type="SMART" id="SM00173">
    <property type="entry name" value="RAS"/>
    <property type="match status" value="1"/>
</dbReference>
<feature type="domain" description="TFIIS N-terminal" evidence="20">
    <location>
        <begin position="1"/>
        <end position="81"/>
    </location>
</feature>
<dbReference type="GO" id="GO:0005764">
    <property type="term" value="C:lysosome"/>
    <property type="evidence" value="ECO:0007669"/>
    <property type="project" value="TreeGrafter"/>
</dbReference>
<evidence type="ECO:0000256" key="8">
    <source>
        <dbReference type="ARBA" id="ARBA00022553"/>
    </source>
</evidence>
<dbReference type="SMART" id="SM00175">
    <property type="entry name" value="RAB"/>
    <property type="match status" value="1"/>
</dbReference>
<dbReference type="GO" id="GO:0003925">
    <property type="term" value="F:G protein activity"/>
    <property type="evidence" value="ECO:0007669"/>
    <property type="project" value="UniProtKB-EC"/>
</dbReference>
<dbReference type="EMBL" id="CM015715">
    <property type="protein sequence ID" value="KAF3688491.1"/>
    <property type="molecule type" value="Genomic_DNA"/>
</dbReference>
<evidence type="ECO:0000256" key="6">
    <source>
        <dbReference type="ARBA" id="ARBA00022448"/>
    </source>
</evidence>
<evidence type="ECO:0000256" key="9">
    <source>
        <dbReference type="ARBA" id="ARBA00022741"/>
    </source>
</evidence>
<dbReference type="GO" id="GO:0006351">
    <property type="term" value="P:DNA-templated transcription"/>
    <property type="evidence" value="ECO:0007669"/>
    <property type="project" value="InterPro"/>
</dbReference>
<keyword evidence="13" id="KW-0472">Membrane</keyword>
<evidence type="ECO:0000259" key="20">
    <source>
        <dbReference type="PROSITE" id="PS51319"/>
    </source>
</evidence>
<evidence type="ECO:0000313" key="22">
    <source>
        <dbReference type="EMBL" id="KAF3688491.1"/>
    </source>
</evidence>
<evidence type="ECO:0000256" key="10">
    <source>
        <dbReference type="ARBA" id="ARBA00022801"/>
    </source>
</evidence>
<dbReference type="GO" id="GO:0005770">
    <property type="term" value="C:late endosome"/>
    <property type="evidence" value="ECO:0007669"/>
    <property type="project" value="TreeGrafter"/>
</dbReference>
<feature type="domain" description="TFIIS central" evidence="21">
    <location>
        <begin position="160"/>
        <end position="273"/>
    </location>
</feature>
<dbReference type="SMART" id="SM00174">
    <property type="entry name" value="RHO"/>
    <property type="match status" value="1"/>
</dbReference>
<keyword evidence="18" id="KW-0539">Nucleus</keyword>
<dbReference type="CDD" id="cd04116">
    <property type="entry name" value="Rab9"/>
    <property type="match status" value="1"/>
</dbReference>
<evidence type="ECO:0000256" key="2">
    <source>
        <dbReference type="ARBA" id="ARBA00004342"/>
    </source>
</evidence>
<dbReference type="SMART" id="SM00510">
    <property type="entry name" value="TFS2M"/>
    <property type="match status" value="1"/>
</dbReference>
<dbReference type="EC" id="3.6.5.2" evidence="5"/>
<dbReference type="PANTHER" id="PTHR47981">
    <property type="entry name" value="RAB FAMILY"/>
    <property type="match status" value="1"/>
</dbReference>
<dbReference type="PROSITE" id="PS51321">
    <property type="entry name" value="TFIIS_CENTRAL"/>
    <property type="match status" value="1"/>
</dbReference>
<dbReference type="SUPFAM" id="SSF46942">
    <property type="entry name" value="Elongation factor TFIIS domain 2"/>
    <property type="match status" value="1"/>
</dbReference>
<dbReference type="GO" id="GO:0005829">
    <property type="term" value="C:cytosol"/>
    <property type="evidence" value="ECO:0007669"/>
    <property type="project" value="GOC"/>
</dbReference>
<evidence type="ECO:0000256" key="5">
    <source>
        <dbReference type="ARBA" id="ARBA00011984"/>
    </source>
</evidence>
<dbReference type="SUPFAM" id="SSF47676">
    <property type="entry name" value="Conserved domain common to transcription factors TFIIS, elongin A, CRSP70"/>
    <property type="match status" value="1"/>
</dbReference>
<dbReference type="InterPro" id="IPR041824">
    <property type="entry name" value="Rab9"/>
</dbReference>
<dbReference type="AlphaFoldDB" id="A0A6G1PDV3"/>
<keyword evidence="11" id="KW-0653">Protein transport</keyword>
<keyword evidence="6" id="KW-0813">Transport</keyword>
<dbReference type="PROSITE" id="PS51421">
    <property type="entry name" value="RAS"/>
    <property type="match status" value="1"/>
</dbReference>
<dbReference type="Pfam" id="PF08711">
    <property type="entry name" value="Med26"/>
    <property type="match status" value="1"/>
</dbReference>
<keyword evidence="12" id="KW-0342">GTP-binding</keyword>
<keyword evidence="15" id="KW-0636">Prenylation</keyword>
<dbReference type="PROSITE" id="PS51419">
    <property type="entry name" value="RAB"/>
    <property type="match status" value="1"/>
</dbReference>
<organism evidence="22 23">
    <name type="scientific">Channa argus</name>
    <name type="common">Northern snakehead</name>
    <name type="synonym">Ophicephalus argus</name>
    <dbReference type="NCBI Taxonomy" id="215402"/>
    <lineage>
        <taxon>Eukaryota</taxon>
        <taxon>Metazoa</taxon>
        <taxon>Chordata</taxon>
        <taxon>Craniata</taxon>
        <taxon>Vertebrata</taxon>
        <taxon>Euteleostomi</taxon>
        <taxon>Actinopterygii</taxon>
        <taxon>Neopterygii</taxon>
        <taxon>Teleostei</taxon>
        <taxon>Neoteleostei</taxon>
        <taxon>Acanthomorphata</taxon>
        <taxon>Anabantaria</taxon>
        <taxon>Anabantiformes</taxon>
        <taxon>Channoidei</taxon>
        <taxon>Channidae</taxon>
        <taxon>Channa</taxon>
    </lineage>
</organism>
<proteinExistence type="inferred from homology"/>
<comment type="similarity">
    <text evidence="4">Belongs to the small GTPase superfamily. Rab family.</text>
</comment>
<dbReference type="NCBIfam" id="TIGR00231">
    <property type="entry name" value="small_GTP"/>
    <property type="match status" value="1"/>
</dbReference>